<keyword evidence="2" id="KW-0663">Pyridoxal phosphate</keyword>
<dbReference type="PRINTS" id="PR01179">
    <property type="entry name" value="ODADCRBXLASE"/>
</dbReference>
<dbReference type="InterPro" id="IPR022643">
    <property type="entry name" value="De-COase2_C"/>
</dbReference>
<evidence type="ECO:0000256" key="1">
    <source>
        <dbReference type="ARBA" id="ARBA00001933"/>
    </source>
</evidence>
<protein>
    <submittedName>
        <fullName evidence="6">Type III PLP-dependent enzyme</fullName>
    </submittedName>
</protein>
<dbReference type="InterPro" id="IPR022657">
    <property type="entry name" value="De-COase2_CS"/>
</dbReference>
<evidence type="ECO:0000313" key="7">
    <source>
        <dbReference type="Proteomes" id="UP001057738"/>
    </source>
</evidence>
<dbReference type="Gene3D" id="2.40.37.10">
    <property type="entry name" value="Lyase, Ornithine Decarboxylase, Chain A, domain 1"/>
    <property type="match status" value="1"/>
</dbReference>
<feature type="domain" description="Orn/DAP/Arg decarboxylase 2 C-terminal" evidence="4">
    <location>
        <begin position="22"/>
        <end position="372"/>
    </location>
</feature>
<dbReference type="RefSeq" id="WP_257858234.1">
    <property type="nucleotide sequence ID" value="NZ_CP102515.1"/>
</dbReference>
<evidence type="ECO:0000313" key="6">
    <source>
        <dbReference type="EMBL" id="UUY52488.1"/>
    </source>
</evidence>
<feature type="domain" description="Orn/DAP/Arg decarboxylase 2 N-terminal" evidence="5">
    <location>
        <begin position="44"/>
        <end position="282"/>
    </location>
</feature>
<evidence type="ECO:0000259" key="4">
    <source>
        <dbReference type="Pfam" id="PF00278"/>
    </source>
</evidence>
<dbReference type="PANTHER" id="PTHR43727:SF2">
    <property type="entry name" value="GROUP IV DECARBOXYLASE"/>
    <property type="match status" value="1"/>
</dbReference>
<dbReference type="EMBL" id="CP102515">
    <property type="protein sequence ID" value="UUY52488.1"/>
    <property type="molecule type" value="Genomic_DNA"/>
</dbReference>
<dbReference type="InterPro" id="IPR022644">
    <property type="entry name" value="De-COase2_N"/>
</dbReference>
<dbReference type="InterPro" id="IPR000183">
    <property type="entry name" value="Orn/DAP/Arg_de-COase"/>
</dbReference>
<evidence type="ECO:0000256" key="2">
    <source>
        <dbReference type="ARBA" id="ARBA00022898"/>
    </source>
</evidence>
<geneLocation type="plasmid" evidence="6 7">
    <name>unnamed1</name>
</geneLocation>
<sequence length="419" mass="44660">MSTDSTRSTDPAELARTYGTPLYVYDLDRARAARRDLFGWLPEGFEVFYAFKANPHTDLVRALRDGEGPACKAEISSTGELAAALEAGYDPADILYTGPGKTYGELREAIGKGVRAFSAESRTDLEHIGGVALEHGTVADCLLRINSAQASATTSIRMTGAPTQFGIDSETVPDLADELNSVPGTRVVGLHLFSQSNARDEEALIGELTHTIEVAAGIERDLGIELELLDIGGGFSVPYAQHGERARYPKLKQELENALDLHFPRWREGTPRLAVESGRYLSGDSGTLVAQVTNVKVSRGKKFVIADAGINTFGGMSGLGRLLPVSVHVEAGGETEKASLVGPLCTPGDVLGRQIDMPVLAPGDLVRIPNAGAYGPTSSLLMFLGRPAPTEIAVEDGEIVSVTRIEHVRTPLDREPADG</sequence>
<dbReference type="InterPro" id="IPR029066">
    <property type="entry name" value="PLP-binding_barrel"/>
</dbReference>
<dbReference type="Pfam" id="PF02784">
    <property type="entry name" value="Orn_Arg_deC_N"/>
    <property type="match status" value="1"/>
</dbReference>
<dbReference type="Pfam" id="PF00278">
    <property type="entry name" value="Orn_DAP_Arg_deC"/>
    <property type="match status" value="1"/>
</dbReference>
<organism evidence="6 7">
    <name type="scientific">Streptomyces yangpuensis</name>
    <dbReference type="NCBI Taxonomy" id="1648182"/>
    <lineage>
        <taxon>Bacteria</taxon>
        <taxon>Bacillati</taxon>
        <taxon>Actinomycetota</taxon>
        <taxon>Actinomycetes</taxon>
        <taxon>Kitasatosporales</taxon>
        <taxon>Streptomycetaceae</taxon>
        <taxon>Streptomyces</taxon>
    </lineage>
</organism>
<comment type="cofactor">
    <cofactor evidence="1">
        <name>pyridoxal 5'-phosphate</name>
        <dbReference type="ChEBI" id="CHEBI:597326"/>
    </cofactor>
</comment>
<reference evidence="6" key="1">
    <citation type="submission" date="2022-08" db="EMBL/GenBank/DDBJ databases">
        <authorList>
            <person name="Tian L."/>
        </authorList>
    </citation>
    <scope>NUCLEOTIDE SEQUENCE</scope>
    <source>
        <strain evidence="6">CM253</strain>
        <plasmid evidence="6">unnamed1</plasmid>
    </source>
</reference>
<accession>A0ABY5QA24</accession>
<dbReference type="SUPFAM" id="SSF50621">
    <property type="entry name" value="Alanine racemase C-terminal domain-like"/>
    <property type="match status" value="1"/>
</dbReference>
<name>A0ABY5QA24_9ACTN</name>
<dbReference type="SUPFAM" id="SSF51419">
    <property type="entry name" value="PLP-binding barrel"/>
    <property type="match status" value="1"/>
</dbReference>
<dbReference type="GeneID" id="95578768"/>
<dbReference type="Gene3D" id="3.20.20.10">
    <property type="entry name" value="Alanine racemase"/>
    <property type="match status" value="1"/>
</dbReference>
<dbReference type="PANTHER" id="PTHR43727">
    <property type="entry name" value="DIAMINOPIMELATE DECARBOXYLASE"/>
    <property type="match status" value="1"/>
</dbReference>
<gene>
    <name evidence="6" type="ORF">NRK68_35095</name>
</gene>
<proteinExistence type="inferred from homology"/>
<keyword evidence="7" id="KW-1185">Reference proteome</keyword>
<dbReference type="Proteomes" id="UP001057738">
    <property type="component" value="Plasmid unnamed1"/>
</dbReference>
<dbReference type="InterPro" id="IPR009006">
    <property type="entry name" value="Ala_racemase/Decarboxylase_C"/>
</dbReference>
<dbReference type="PROSITE" id="PS00879">
    <property type="entry name" value="ODR_DC_2_2"/>
    <property type="match status" value="1"/>
</dbReference>
<evidence type="ECO:0000259" key="5">
    <source>
        <dbReference type="Pfam" id="PF02784"/>
    </source>
</evidence>
<keyword evidence="6" id="KW-0614">Plasmid</keyword>
<evidence type="ECO:0000256" key="3">
    <source>
        <dbReference type="RuleBase" id="RU003737"/>
    </source>
</evidence>
<comment type="similarity">
    <text evidence="3">Belongs to the Orn/Lys/Arg decarboxylase class-II family.</text>
</comment>